<dbReference type="GO" id="GO:0030288">
    <property type="term" value="C:outer membrane-bounded periplasmic space"/>
    <property type="evidence" value="ECO:0007669"/>
    <property type="project" value="TreeGrafter"/>
</dbReference>
<dbReference type="Pfam" id="PF01497">
    <property type="entry name" value="Peripla_BP_2"/>
    <property type="match status" value="1"/>
</dbReference>
<keyword evidence="4" id="KW-0408">Iron</keyword>
<sequence>MTSLRHLCMATAGIAALSATLPANAKSLETAFGTVEIDDDPTRVVTLYTNALDTALTAGVAPLGAVATRGGDGVARYLSEQAGDIEIVGTPRETNIEAVAALKPDVILASPRLPEAQYDLLSHIAPTVVPDVEPYHMDSWENEARVYGKALGRSDVIDDAIAEVNAKAETLSEHQNDSPSASLIRWMPQGALVMAPQIFSNTLLSKSGFAVDDGGTVKEGRPHSDPLSLENLSRIDNDWLFLSTLNAEGDEAYEAAKQSPAFERLDVVQRDHVVTVDGQLWTSATGPMAAKAILDDIASAMDAAQ</sequence>
<feature type="chain" id="PRO_5012525460" evidence="6">
    <location>
        <begin position="26"/>
        <end position="305"/>
    </location>
</feature>
<keyword evidence="9" id="KW-1185">Reference proteome</keyword>
<evidence type="ECO:0000313" key="8">
    <source>
        <dbReference type="EMBL" id="OLO12462.1"/>
    </source>
</evidence>
<protein>
    <submittedName>
        <fullName evidence="8">ABC transporter substrate-binding protein</fullName>
    </submittedName>
</protein>
<name>A0A1Q8TFM6_9GAMM</name>
<evidence type="ECO:0000256" key="5">
    <source>
        <dbReference type="ARBA" id="ARBA00022729"/>
    </source>
</evidence>
<dbReference type="InterPro" id="IPR002491">
    <property type="entry name" value="ABC_transptr_periplasmic_BD"/>
</dbReference>
<evidence type="ECO:0000256" key="1">
    <source>
        <dbReference type="ARBA" id="ARBA00004196"/>
    </source>
</evidence>
<evidence type="ECO:0000313" key="9">
    <source>
        <dbReference type="Proteomes" id="UP000186806"/>
    </source>
</evidence>
<evidence type="ECO:0000259" key="7">
    <source>
        <dbReference type="PROSITE" id="PS50983"/>
    </source>
</evidence>
<feature type="signal peptide" evidence="6">
    <location>
        <begin position="1"/>
        <end position="25"/>
    </location>
</feature>
<dbReference type="PROSITE" id="PS50983">
    <property type="entry name" value="FE_B12_PBP"/>
    <property type="match status" value="1"/>
</dbReference>
<evidence type="ECO:0000256" key="6">
    <source>
        <dbReference type="SAM" id="SignalP"/>
    </source>
</evidence>
<dbReference type="GO" id="GO:1901678">
    <property type="term" value="P:iron coordination entity transport"/>
    <property type="evidence" value="ECO:0007669"/>
    <property type="project" value="UniProtKB-ARBA"/>
</dbReference>
<dbReference type="CDD" id="cd01146">
    <property type="entry name" value="FhuD"/>
    <property type="match status" value="1"/>
</dbReference>
<feature type="domain" description="Fe/B12 periplasmic-binding" evidence="7">
    <location>
        <begin position="43"/>
        <end position="305"/>
    </location>
</feature>
<proteinExistence type="inferred from homology"/>
<accession>A0A1Q8TFM6</accession>
<dbReference type="PANTHER" id="PTHR30532">
    <property type="entry name" value="IRON III DICITRATE-BINDING PERIPLASMIC PROTEIN"/>
    <property type="match status" value="1"/>
</dbReference>
<comment type="subcellular location">
    <subcellularLocation>
        <location evidence="1">Cell envelope</location>
    </subcellularLocation>
</comment>
<dbReference type="EMBL" id="MSDQ01000006">
    <property type="protein sequence ID" value="OLO12462.1"/>
    <property type="molecule type" value="Genomic_DNA"/>
</dbReference>
<keyword evidence="3" id="KW-0813">Transport</keyword>
<dbReference type="PANTHER" id="PTHR30532:SF25">
    <property type="entry name" value="IRON(III) DICITRATE-BINDING PERIPLASMIC PROTEIN"/>
    <property type="match status" value="1"/>
</dbReference>
<dbReference type="Gene3D" id="3.40.50.1980">
    <property type="entry name" value="Nitrogenase molybdenum iron protein domain"/>
    <property type="match status" value="2"/>
</dbReference>
<dbReference type="AlphaFoldDB" id="A0A1Q8TFM6"/>
<comment type="similarity">
    <text evidence="2">Belongs to the bacterial solute-binding protein 8 family.</text>
</comment>
<dbReference type="SUPFAM" id="SSF53807">
    <property type="entry name" value="Helical backbone' metal receptor"/>
    <property type="match status" value="1"/>
</dbReference>
<organism evidence="8 9">
    <name type="scientific">Chromohalobacter japonicus</name>
    <dbReference type="NCBI Taxonomy" id="223900"/>
    <lineage>
        <taxon>Bacteria</taxon>
        <taxon>Pseudomonadati</taxon>
        <taxon>Pseudomonadota</taxon>
        <taxon>Gammaproteobacteria</taxon>
        <taxon>Oceanospirillales</taxon>
        <taxon>Halomonadaceae</taxon>
        <taxon>Chromohalobacter</taxon>
    </lineage>
</organism>
<dbReference type="RefSeq" id="WP_075368105.1">
    <property type="nucleotide sequence ID" value="NZ_MSDQ01000006.1"/>
</dbReference>
<evidence type="ECO:0000256" key="4">
    <source>
        <dbReference type="ARBA" id="ARBA00022496"/>
    </source>
</evidence>
<keyword evidence="4" id="KW-0410">Iron transport</keyword>
<keyword evidence="5 6" id="KW-0732">Signal</keyword>
<keyword evidence="4" id="KW-0406">Ion transport</keyword>
<evidence type="ECO:0000256" key="2">
    <source>
        <dbReference type="ARBA" id="ARBA00008814"/>
    </source>
</evidence>
<dbReference type="Proteomes" id="UP000186806">
    <property type="component" value="Unassembled WGS sequence"/>
</dbReference>
<comment type="caution">
    <text evidence="8">The sequence shown here is derived from an EMBL/GenBank/DDBJ whole genome shotgun (WGS) entry which is preliminary data.</text>
</comment>
<dbReference type="STRING" id="223900.GCA_000821045_01800"/>
<reference evidence="8 9" key="1">
    <citation type="submission" date="2016-12" db="EMBL/GenBank/DDBJ databases">
        <title>Draft genome sequences of strains Salinicola socius SMB35, Salinicola sp. MH3R3-1 and Chromohalobacter sp. SMB17 from the Verkhnekamsk potash mining region of Russia.</title>
        <authorList>
            <person name="Mavrodi D.V."/>
            <person name="Olsson B.E."/>
            <person name="Korsakova E.S."/>
            <person name="Pyankova A."/>
            <person name="Mavrodi O.V."/>
            <person name="Plotnikova E.G."/>
        </authorList>
    </citation>
    <scope>NUCLEOTIDE SEQUENCE [LARGE SCALE GENOMIC DNA]</scope>
    <source>
        <strain evidence="8 9">SMB17</strain>
    </source>
</reference>
<evidence type="ECO:0000256" key="3">
    <source>
        <dbReference type="ARBA" id="ARBA00022448"/>
    </source>
</evidence>
<gene>
    <name evidence="8" type="ORF">BTW10_03050</name>
</gene>
<dbReference type="InterPro" id="IPR051313">
    <property type="entry name" value="Bact_iron-sidero_bind"/>
</dbReference>